<evidence type="ECO:0000256" key="5">
    <source>
        <dbReference type="PIRSR" id="PIRSR634603-1"/>
    </source>
</evidence>
<comment type="similarity">
    <text evidence="1 7">Belongs to the mandelate racemase/muconate lactonizing enzyme family.</text>
</comment>
<dbReference type="OrthoDB" id="9775391at2"/>
<dbReference type="NCBIfam" id="TIGR01409">
    <property type="entry name" value="TAT_signal_seq"/>
    <property type="match status" value="1"/>
</dbReference>
<evidence type="ECO:0000259" key="9">
    <source>
        <dbReference type="SMART" id="SM00922"/>
    </source>
</evidence>
<dbReference type="CDD" id="cd03319">
    <property type="entry name" value="L-Ala-DL-Glu_epimerase"/>
    <property type="match status" value="1"/>
</dbReference>
<evidence type="ECO:0000256" key="3">
    <source>
        <dbReference type="ARBA" id="ARBA00022842"/>
    </source>
</evidence>
<dbReference type="SFLD" id="SFLDS00001">
    <property type="entry name" value="Enolase"/>
    <property type="match status" value="1"/>
</dbReference>
<dbReference type="PANTHER" id="PTHR48080">
    <property type="entry name" value="D-GALACTONATE DEHYDRATASE-RELATED"/>
    <property type="match status" value="1"/>
</dbReference>
<protein>
    <recommendedName>
        <fullName evidence="7">Dipeptide epimerase</fullName>
        <ecNumber evidence="7">5.1.1.-</ecNumber>
    </recommendedName>
</protein>
<keyword evidence="4 7" id="KW-0413">Isomerase</keyword>
<dbReference type="InterPro" id="IPR036849">
    <property type="entry name" value="Enolase-like_C_sf"/>
</dbReference>
<dbReference type="InterPro" id="IPR006311">
    <property type="entry name" value="TAT_signal"/>
</dbReference>
<dbReference type="SFLD" id="SFLDG00180">
    <property type="entry name" value="muconate_cycloisomerase"/>
    <property type="match status" value="1"/>
</dbReference>
<dbReference type="InterPro" id="IPR013341">
    <property type="entry name" value="Mandelate_racemase_N_dom"/>
</dbReference>
<dbReference type="AlphaFoldDB" id="Q021J4"/>
<dbReference type="SUPFAM" id="SSF54826">
    <property type="entry name" value="Enolase N-terminal domain-like"/>
    <property type="match status" value="1"/>
</dbReference>
<evidence type="ECO:0000256" key="8">
    <source>
        <dbReference type="SAM" id="SignalP"/>
    </source>
</evidence>
<sequence length="364" mass="39608" precursor="true">MNRRNFMRTAAIAPAAGAFAAPATGSAAFTSKITRLNLKHTWTTTMSSSQYRDTLHTAYTRGGITGHGEGAPIVRYHEDAAGAQKAVEGVRDLLLSADPMQFSKVMAEVFKRIPGEWAGKAAIDIALMDWVGQKLGIPLYTYFGLDPKDAPLTTFSIGIDTPEITKQKTLEAADYPVLKVKVGLATDEPTIEAVRSVTKKPIRVDANEGWKDKEEAVRKINWLEKMGVEFIEQPMPAEMFEENKYVRSKVHIPVIADEACQRASDIPKLKEAYDGVNVKLDKSGGMLEAYRMLMIAKALGMKTMLGCMISSSVSVTAAAHLSPLVDYSDLDGNLLISNDPFHGVRVEKGKLILPKGPGLGLTPA</sequence>
<dbReference type="GO" id="GO:0016855">
    <property type="term" value="F:racemase and epimerase activity, acting on amino acids and derivatives"/>
    <property type="evidence" value="ECO:0007669"/>
    <property type="project" value="UniProtKB-UniRule"/>
</dbReference>
<feature type="active site" description="Proton acceptor; specific for (S)-substrate epimerization" evidence="5">
    <location>
        <position position="279"/>
    </location>
</feature>
<feature type="active site" description="Proton acceptor; specific for (R)-substrate epimerization" evidence="5">
    <location>
        <position position="181"/>
    </location>
</feature>
<dbReference type="Gene3D" id="3.30.390.10">
    <property type="entry name" value="Enolase-like, N-terminal domain"/>
    <property type="match status" value="1"/>
</dbReference>
<comment type="cofactor">
    <cofactor evidence="6 7">
        <name>Mg(2+)</name>
        <dbReference type="ChEBI" id="CHEBI:18420"/>
    </cofactor>
    <text evidence="6 7">Binds 1 Mg(2+) ion per subunit.</text>
</comment>
<feature type="binding site" evidence="6">
    <location>
        <position position="232"/>
    </location>
    <ligand>
        <name>Mg(2+)</name>
        <dbReference type="ChEBI" id="CHEBI:18420"/>
    </ligand>
</feature>
<dbReference type="InterPro" id="IPR019546">
    <property type="entry name" value="TAT_signal_bac_arc"/>
</dbReference>
<dbReference type="EMBL" id="CP000473">
    <property type="protein sequence ID" value="ABJ84395.1"/>
    <property type="molecule type" value="Genomic_DNA"/>
</dbReference>
<accession>Q021J4</accession>
<keyword evidence="8" id="KW-0732">Signal</keyword>
<dbReference type="eggNOG" id="COG4948">
    <property type="taxonomic scope" value="Bacteria"/>
</dbReference>
<evidence type="ECO:0000256" key="7">
    <source>
        <dbReference type="RuleBase" id="RU366006"/>
    </source>
</evidence>
<name>Q021J4_SOLUE</name>
<dbReference type="InterPro" id="IPR029017">
    <property type="entry name" value="Enolase-like_N"/>
</dbReference>
<evidence type="ECO:0000313" key="10">
    <source>
        <dbReference type="EMBL" id="ABJ84395.1"/>
    </source>
</evidence>
<organism evidence="10">
    <name type="scientific">Solibacter usitatus (strain Ellin6076)</name>
    <dbReference type="NCBI Taxonomy" id="234267"/>
    <lineage>
        <taxon>Bacteria</taxon>
        <taxon>Pseudomonadati</taxon>
        <taxon>Acidobacteriota</taxon>
        <taxon>Terriglobia</taxon>
        <taxon>Bryobacterales</taxon>
        <taxon>Solibacteraceae</taxon>
        <taxon>Candidatus Solibacter</taxon>
    </lineage>
</organism>
<feature type="binding site" evidence="6">
    <location>
        <position position="257"/>
    </location>
    <ligand>
        <name>Mg(2+)</name>
        <dbReference type="ChEBI" id="CHEBI:18420"/>
    </ligand>
</feature>
<dbReference type="InterPro" id="IPR029065">
    <property type="entry name" value="Enolase_C-like"/>
</dbReference>
<dbReference type="SMART" id="SM00922">
    <property type="entry name" value="MR_MLE"/>
    <property type="match status" value="1"/>
</dbReference>
<evidence type="ECO:0000256" key="1">
    <source>
        <dbReference type="ARBA" id="ARBA00008031"/>
    </source>
</evidence>
<gene>
    <name evidence="10" type="ordered locus">Acid_3422</name>
</gene>
<dbReference type="SUPFAM" id="SSF51604">
    <property type="entry name" value="Enolase C-terminal domain-like"/>
    <property type="match status" value="1"/>
</dbReference>
<feature type="chain" id="PRO_5004162846" description="Dipeptide epimerase" evidence="8">
    <location>
        <begin position="21"/>
        <end position="364"/>
    </location>
</feature>
<dbReference type="InterPro" id="IPR013342">
    <property type="entry name" value="Mandelate_racemase_C"/>
</dbReference>
<feature type="signal peptide" evidence="8">
    <location>
        <begin position="1"/>
        <end position="20"/>
    </location>
</feature>
<dbReference type="PANTHER" id="PTHR48080:SF3">
    <property type="entry name" value="ENOLASE SUPERFAMILY MEMBER DDB_G0284701"/>
    <property type="match status" value="1"/>
</dbReference>
<dbReference type="STRING" id="234267.Acid_3422"/>
<dbReference type="FunCoup" id="Q021J4">
    <property type="interactions" value="82"/>
</dbReference>
<keyword evidence="3 6" id="KW-0460">Magnesium</keyword>
<evidence type="ECO:0000256" key="2">
    <source>
        <dbReference type="ARBA" id="ARBA00022723"/>
    </source>
</evidence>
<feature type="domain" description="Mandelate racemase/muconate lactonizing enzyme C-terminal" evidence="9">
    <location>
        <begin position="162"/>
        <end position="253"/>
    </location>
</feature>
<dbReference type="GO" id="GO:0046872">
    <property type="term" value="F:metal ion binding"/>
    <property type="evidence" value="ECO:0007669"/>
    <property type="project" value="UniProtKB-KW"/>
</dbReference>
<evidence type="ECO:0000256" key="6">
    <source>
        <dbReference type="PIRSR" id="PIRSR634603-3"/>
    </source>
</evidence>
<dbReference type="InParanoid" id="Q021J4"/>
<dbReference type="Pfam" id="PF02746">
    <property type="entry name" value="MR_MLE_N"/>
    <property type="match status" value="1"/>
</dbReference>
<dbReference type="Pfam" id="PF13378">
    <property type="entry name" value="MR_MLE_C"/>
    <property type="match status" value="1"/>
</dbReference>
<reference evidence="10" key="1">
    <citation type="submission" date="2006-10" db="EMBL/GenBank/DDBJ databases">
        <title>Complete sequence of Solibacter usitatus Ellin6076.</title>
        <authorList>
            <consortium name="US DOE Joint Genome Institute"/>
            <person name="Copeland A."/>
            <person name="Lucas S."/>
            <person name="Lapidus A."/>
            <person name="Barry K."/>
            <person name="Detter J.C."/>
            <person name="Glavina del Rio T."/>
            <person name="Hammon N."/>
            <person name="Israni S."/>
            <person name="Dalin E."/>
            <person name="Tice H."/>
            <person name="Pitluck S."/>
            <person name="Thompson L.S."/>
            <person name="Brettin T."/>
            <person name="Bruce D."/>
            <person name="Han C."/>
            <person name="Tapia R."/>
            <person name="Gilna P."/>
            <person name="Schmutz J."/>
            <person name="Larimer F."/>
            <person name="Land M."/>
            <person name="Hauser L."/>
            <person name="Kyrpides N."/>
            <person name="Mikhailova N."/>
            <person name="Janssen P.H."/>
            <person name="Kuske C.R."/>
            <person name="Richardson P."/>
        </authorList>
    </citation>
    <scope>NUCLEOTIDE SEQUENCE</scope>
    <source>
        <strain evidence="10">Ellin6076</strain>
    </source>
</reference>
<dbReference type="InterPro" id="IPR034603">
    <property type="entry name" value="Dipeptide_epimerase"/>
</dbReference>
<proteinExistence type="inferred from homology"/>
<keyword evidence="2 6" id="KW-0479">Metal-binding</keyword>
<dbReference type="EC" id="5.1.1.-" evidence="7"/>
<feature type="binding site" evidence="6">
    <location>
        <position position="205"/>
    </location>
    <ligand>
        <name>Mg(2+)</name>
        <dbReference type="ChEBI" id="CHEBI:18420"/>
    </ligand>
</feature>
<evidence type="ECO:0000256" key="4">
    <source>
        <dbReference type="ARBA" id="ARBA00023235"/>
    </source>
</evidence>
<dbReference type="KEGG" id="sus:Acid_3422"/>
<dbReference type="PROSITE" id="PS51318">
    <property type="entry name" value="TAT"/>
    <property type="match status" value="1"/>
</dbReference>
<dbReference type="HOGENOM" id="CLU_030273_4_3_0"/>
<dbReference type="Gene3D" id="3.20.20.120">
    <property type="entry name" value="Enolase-like C-terminal domain"/>
    <property type="match status" value="1"/>
</dbReference>
<dbReference type="InterPro" id="IPR034593">
    <property type="entry name" value="DgoD-like"/>
</dbReference>